<evidence type="ECO:0000313" key="2">
    <source>
        <dbReference type="EMBL" id="SEN30858.1"/>
    </source>
</evidence>
<keyword evidence="1" id="KW-0732">Signal</keyword>
<dbReference type="Proteomes" id="UP000199531">
    <property type="component" value="Unassembled WGS sequence"/>
</dbReference>
<sequence length="115" mass="12330">MLHPFAFRKSLALSALAAVALLAGCASTLSGQGPVPAAAETWTKPGATLQDTQQALQACGYVDRFSIGTKAIASQFACMNDKGYTFNVNRQLRREHCVAPEMPAGCAVYWHTLNR</sequence>
<dbReference type="RefSeq" id="WP_091814691.1">
    <property type="nucleotide sequence ID" value="NZ_FOCW01000001.1"/>
</dbReference>
<keyword evidence="3" id="KW-1185">Reference proteome</keyword>
<dbReference type="OrthoDB" id="8962059at2"/>
<feature type="signal peptide" evidence="1">
    <location>
        <begin position="1"/>
        <end position="17"/>
    </location>
</feature>
<name>A0A1H8FIG7_9BURK</name>
<reference evidence="2 3" key="1">
    <citation type="submission" date="2016-10" db="EMBL/GenBank/DDBJ databases">
        <authorList>
            <person name="de Groot N.N."/>
        </authorList>
    </citation>
    <scope>NUCLEOTIDE SEQUENCE [LARGE SCALE GENOMIC DNA]</scope>
    <source>
        <strain evidence="2 3">DSM 15123</strain>
    </source>
</reference>
<proteinExistence type="predicted"/>
<feature type="chain" id="PRO_5011714870" description="Lipoprotein" evidence="1">
    <location>
        <begin position="18"/>
        <end position="115"/>
    </location>
</feature>
<gene>
    <name evidence="2" type="ORF">SAMN02745977_01051</name>
</gene>
<dbReference type="AlphaFoldDB" id="A0A1H8FIG7"/>
<organism evidence="2 3">
    <name type="scientific">Brachymonas denitrificans DSM 15123</name>
    <dbReference type="NCBI Taxonomy" id="1121117"/>
    <lineage>
        <taxon>Bacteria</taxon>
        <taxon>Pseudomonadati</taxon>
        <taxon>Pseudomonadota</taxon>
        <taxon>Betaproteobacteria</taxon>
        <taxon>Burkholderiales</taxon>
        <taxon>Comamonadaceae</taxon>
        <taxon>Brachymonas</taxon>
    </lineage>
</organism>
<evidence type="ECO:0000256" key="1">
    <source>
        <dbReference type="SAM" id="SignalP"/>
    </source>
</evidence>
<dbReference type="EMBL" id="FOCW01000001">
    <property type="protein sequence ID" value="SEN30858.1"/>
    <property type="molecule type" value="Genomic_DNA"/>
</dbReference>
<evidence type="ECO:0008006" key="4">
    <source>
        <dbReference type="Google" id="ProtNLM"/>
    </source>
</evidence>
<accession>A0A1H8FIG7</accession>
<dbReference type="STRING" id="1121117.SAMN02745977_01051"/>
<evidence type="ECO:0000313" key="3">
    <source>
        <dbReference type="Proteomes" id="UP000199531"/>
    </source>
</evidence>
<protein>
    <recommendedName>
        <fullName evidence="4">Lipoprotein</fullName>
    </recommendedName>
</protein>